<keyword evidence="2" id="KW-1185">Reference proteome</keyword>
<sequence>MGHRVIQAASSLWKIGDGKYFPVNTQHRTEELLIMGCDSGEITSVGVFEEDYFLATCMLCTKTPADVISPESHPMIKSSSVLCCVFTGKYLPLPIFHRLLAACITRWPIAQRNMEKLIFCGCCSFEIDHTHRLILFSREYVIFARLTKMSSKEENPDQAVCIQVRLFIDTNLSKIIGCLGSTLQYD</sequence>
<accession>A0AAE0TG28</accession>
<dbReference type="Proteomes" id="UP001195483">
    <property type="component" value="Unassembled WGS sequence"/>
</dbReference>
<evidence type="ECO:0000313" key="1">
    <source>
        <dbReference type="EMBL" id="KAK3609581.1"/>
    </source>
</evidence>
<proteinExistence type="predicted"/>
<reference evidence="1" key="2">
    <citation type="journal article" date="2021" name="Genome Biol. Evol.">
        <title>Developing a high-quality reference genome for a parasitic bivalve with doubly uniparental inheritance (Bivalvia: Unionida).</title>
        <authorList>
            <person name="Smith C.H."/>
        </authorList>
    </citation>
    <scope>NUCLEOTIDE SEQUENCE</scope>
    <source>
        <strain evidence="1">CHS0354</strain>
        <tissue evidence="1">Mantle</tissue>
    </source>
</reference>
<gene>
    <name evidence="1" type="ORF">CHS0354_019595</name>
</gene>
<evidence type="ECO:0000313" key="2">
    <source>
        <dbReference type="Proteomes" id="UP001195483"/>
    </source>
</evidence>
<reference evidence="1" key="3">
    <citation type="submission" date="2023-05" db="EMBL/GenBank/DDBJ databases">
        <authorList>
            <person name="Smith C.H."/>
        </authorList>
    </citation>
    <scope>NUCLEOTIDE SEQUENCE</scope>
    <source>
        <strain evidence="1">CHS0354</strain>
        <tissue evidence="1">Mantle</tissue>
    </source>
</reference>
<name>A0AAE0TG28_9BIVA</name>
<organism evidence="1 2">
    <name type="scientific">Potamilus streckersoni</name>
    <dbReference type="NCBI Taxonomy" id="2493646"/>
    <lineage>
        <taxon>Eukaryota</taxon>
        <taxon>Metazoa</taxon>
        <taxon>Spiralia</taxon>
        <taxon>Lophotrochozoa</taxon>
        <taxon>Mollusca</taxon>
        <taxon>Bivalvia</taxon>
        <taxon>Autobranchia</taxon>
        <taxon>Heteroconchia</taxon>
        <taxon>Palaeoheterodonta</taxon>
        <taxon>Unionida</taxon>
        <taxon>Unionoidea</taxon>
        <taxon>Unionidae</taxon>
        <taxon>Ambleminae</taxon>
        <taxon>Lampsilini</taxon>
        <taxon>Potamilus</taxon>
    </lineage>
</organism>
<dbReference type="AlphaFoldDB" id="A0AAE0TG28"/>
<protein>
    <submittedName>
        <fullName evidence="1">Uncharacterized protein</fullName>
    </submittedName>
</protein>
<dbReference type="EMBL" id="JAEAOA010001197">
    <property type="protein sequence ID" value="KAK3609581.1"/>
    <property type="molecule type" value="Genomic_DNA"/>
</dbReference>
<comment type="caution">
    <text evidence="1">The sequence shown here is derived from an EMBL/GenBank/DDBJ whole genome shotgun (WGS) entry which is preliminary data.</text>
</comment>
<reference evidence="1" key="1">
    <citation type="journal article" date="2021" name="Genome Biol. Evol.">
        <title>A High-Quality Reference Genome for a Parasitic Bivalve with Doubly Uniparental Inheritance (Bivalvia: Unionida).</title>
        <authorList>
            <person name="Smith C.H."/>
        </authorList>
    </citation>
    <scope>NUCLEOTIDE SEQUENCE</scope>
    <source>
        <strain evidence="1">CHS0354</strain>
    </source>
</reference>